<evidence type="ECO:0000313" key="2">
    <source>
        <dbReference type="EMBL" id="SEC58379.1"/>
    </source>
</evidence>
<feature type="region of interest" description="Disordered" evidence="1">
    <location>
        <begin position="263"/>
        <end position="297"/>
    </location>
</feature>
<dbReference type="InterPro" id="IPR000415">
    <property type="entry name" value="Nitroreductase-like"/>
</dbReference>
<dbReference type="Proteomes" id="UP000183407">
    <property type="component" value="Unassembled WGS sequence"/>
</dbReference>
<dbReference type="SUPFAM" id="SSF55469">
    <property type="entry name" value="FMN-dependent nitroreductase-like"/>
    <property type="match status" value="2"/>
</dbReference>
<accession>A0A1H4TPQ4</accession>
<evidence type="ECO:0000256" key="1">
    <source>
        <dbReference type="SAM" id="MobiDB-lite"/>
    </source>
</evidence>
<gene>
    <name evidence="2" type="ORF">SAMN04490220_2021</name>
</gene>
<name>A0A1H4TPQ4_RHOJO</name>
<dbReference type="NCBIfam" id="NF047509">
    <property type="entry name" value="Rv3131_FMN_oxido"/>
    <property type="match status" value="1"/>
</dbReference>
<dbReference type="EMBL" id="FNTL01000004">
    <property type="protein sequence ID" value="SEC58379.1"/>
    <property type="molecule type" value="Genomic_DNA"/>
</dbReference>
<organism evidence="2 3">
    <name type="scientific">Rhodococcus jostii</name>
    <dbReference type="NCBI Taxonomy" id="132919"/>
    <lineage>
        <taxon>Bacteria</taxon>
        <taxon>Bacillati</taxon>
        <taxon>Actinomycetota</taxon>
        <taxon>Actinomycetes</taxon>
        <taxon>Mycobacteriales</taxon>
        <taxon>Nocardiaceae</taxon>
        <taxon>Rhodococcus</taxon>
    </lineage>
</organism>
<dbReference type="InterPro" id="IPR050627">
    <property type="entry name" value="Nitroreductase/BluB"/>
</dbReference>
<feature type="region of interest" description="Disordered" evidence="1">
    <location>
        <begin position="380"/>
        <end position="402"/>
    </location>
</feature>
<reference evidence="3" key="1">
    <citation type="submission" date="2016-10" db="EMBL/GenBank/DDBJ databases">
        <authorList>
            <person name="Varghese N."/>
        </authorList>
    </citation>
    <scope>NUCLEOTIDE SEQUENCE [LARGE SCALE GENOMIC DNA]</scope>
    <source>
        <strain evidence="3">DSM 44719</strain>
    </source>
</reference>
<dbReference type="AlphaFoldDB" id="A0A1H4TPQ4"/>
<dbReference type="PANTHER" id="PTHR23026:SF123">
    <property type="entry name" value="NAD(P)H NITROREDUCTASE RV3131-RELATED"/>
    <property type="match status" value="1"/>
</dbReference>
<feature type="compositionally biased region" description="Basic and acidic residues" evidence="1">
    <location>
        <begin position="53"/>
        <end position="63"/>
    </location>
</feature>
<feature type="compositionally biased region" description="Basic and acidic residues" evidence="1">
    <location>
        <begin position="392"/>
        <end position="402"/>
    </location>
</feature>
<dbReference type="Gene3D" id="3.40.109.10">
    <property type="entry name" value="NADH Oxidase"/>
    <property type="match status" value="2"/>
</dbReference>
<proteinExistence type="predicted"/>
<evidence type="ECO:0008006" key="4">
    <source>
        <dbReference type="Google" id="ProtNLM"/>
    </source>
</evidence>
<protein>
    <recommendedName>
        <fullName evidence="4">Nitroreductase domain-containing protein</fullName>
    </recommendedName>
</protein>
<dbReference type="GO" id="GO:0016491">
    <property type="term" value="F:oxidoreductase activity"/>
    <property type="evidence" value="ECO:0007669"/>
    <property type="project" value="InterPro"/>
</dbReference>
<feature type="region of interest" description="Disordered" evidence="1">
    <location>
        <begin position="47"/>
        <end position="75"/>
    </location>
</feature>
<evidence type="ECO:0000313" key="3">
    <source>
        <dbReference type="Proteomes" id="UP000183407"/>
    </source>
</evidence>
<dbReference type="PANTHER" id="PTHR23026">
    <property type="entry name" value="NADPH NITROREDUCTASE"/>
    <property type="match status" value="1"/>
</dbReference>
<sequence>MLPLNGLNFCRGSAPRPRTIRLLLCPAMIVDDLVPYAAESSRGTLEVGGCDGKSMEQRSREAGTRQPATPMTSEMPDRDALESAVSLACRAPSLHNSQPWRWVIGGFGLQLFSDPDRLLPATDAFGRQMVFSCGAALNHLHYAFAAMGWECTIDRMPPRADRDLLASIGLFRRHDASPADARMADAIGRRRTDRLPFAVPPSWVEVVPQLKAVAAEFGTDLEVLGERSRSALEEASLRLTGYQGADPMYQAELRWWTRHTNSRDGVPEEALPTESQRRSVSLARGFPSGSAESTDTSIEQDRSAIVLLTSAADSRLDWLRAGESLSAILLECTSRGLATCSVTHLTEMPGTRTLVRELSSGNGLPQVLIRVGVVTDSVVPPQTPRRPLSEVLFHDRPARSQR</sequence>